<dbReference type="PANTHER" id="PTHR33481">
    <property type="entry name" value="REVERSE TRANSCRIPTASE"/>
    <property type="match status" value="1"/>
</dbReference>
<keyword evidence="3" id="KW-1185">Reference proteome</keyword>
<protein>
    <recommendedName>
        <fullName evidence="4">Reverse transcriptase domain-containing protein</fullName>
    </recommendedName>
</protein>
<evidence type="ECO:0000313" key="2">
    <source>
        <dbReference type="EMBL" id="POS87986.1"/>
    </source>
</evidence>
<dbReference type="OrthoDB" id="411871at2759"/>
<feature type="compositionally biased region" description="Basic and acidic residues" evidence="1">
    <location>
        <begin position="1"/>
        <end position="20"/>
    </location>
</feature>
<evidence type="ECO:0000313" key="3">
    <source>
        <dbReference type="Proteomes" id="UP000237438"/>
    </source>
</evidence>
<dbReference type="PANTHER" id="PTHR33481:SF1">
    <property type="entry name" value="ENDONUCLEASE_EXONUCLEASE_PHOSPHATASE DOMAIN-CONTAINING PROTEIN-RELATED"/>
    <property type="match status" value="1"/>
</dbReference>
<reference evidence="2 3" key="1">
    <citation type="submission" date="2017-10" db="EMBL/GenBank/DDBJ databases">
        <title>Development of genomic resources for the powdery mildew, Erysiphe pulchra.</title>
        <authorList>
            <person name="Wadl P.A."/>
            <person name="Mack B.M."/>
            <person name="Moore G."/>
            <person name="Beltz S.B."/>
        </authorList>
    </citation>
    <scope>NUCLEOTIDE SEQUENCE [LARGE SCALE GENOMIC DNA]</scope>
    <source>
        <strain evidence="2">Cflorida</strain>
    </source>
</reference>
<organism evidence="2 3">
    <name type="scientific">Erysiphe pulchra</name>
    <dbReference type="NCBI Taxonomy" id="225359"/>
    <lineage>
        <taxon>Eukaryota</taxon>
        <taxon>Fungi</taxon>
        <taxon>Dikarya</taxon>
        <taxon>Ascomycota</taxon>
        <taxon>Pezizomycotina</taxon>
        <taxon>Leotiomycetes</taxon>
        <taxon>Erysiphales</taxon>
        <taxon>Erysiphaceae</taxon>
        <taxon>Erysiphe</taxon>
    </lineage>
</organism>
<dbReference type="Proteomes" id="UP000237438">
    <property type="component" value="Unassembled WGS sequence"/>
</dbReference>
<feature type="region of interest" description="Disordered" evidence="1">
    <location>
        <begin position="1"/>
        <end position="39"/>
    </location>
</feature>
<dbReference type="EMBL" id="PEDP01000046">
    <property type="protein sequence ID" value="POS87986.1"/>
    <property type="molecule type" value="Genomic_DNA"/>
</dbReference>
<dbReference type="AlphaFoldDB" id="A0A2S4Q134"/>
<name>A0A2S4Q134_9PEZI</name>
<proteinExistence type="predicted"/>
<sequence>MAPPARDKKCGVSDTLDPKRRIQKSANNTGGAQSRATTLTRSVEKANVVVEKIATPTMDIDTEWDSERELESDNFPPSNHKPHIENEIDNITQNIHTALLFACSRASCKQRGAVWWNGECRDAAYRYCEVRQTGQSNYEKRELLNAIRRVEREYWKSRVEKLDTLPDVYKIVKWHNTAPKHHTPPLKDPNDETDVFCQKRRWSFFTAVAARNILWRSLTEAEAFRATFQISSLSPGEDKITAPILRIAWSSLGNCITHLFNKCAVIGVHPRSFRRAEIDILPKPGKRDRNLPKSYCPISLLSWLGKGLERLQILSGPPQVPPTSLILFLLYMEPILGLSRGRFGYADDILIFETACTLEKCGKRLQASLNLTLRWGLEKGVQF</sequence>
<evidence type="ECO:0000256" key="1">
    <source>
        <dbReference type="SAM" id="MobiDB-lite"/>
    </source>
</evidence>
<accession>A0A2S4Q134</accession>
<comment type="caution">
    <text evidence="2">The sequence shown here is derived from an EMBL/GenBank/DDBJ whole genome shotgun (WGS) entry which is preliminary data.</text>
</comment>
<evidence type="ECO:0008006" key="4">
    <source>
        <dbReference type="Google" id="ProtNLM"/>
    </source>
</evidence>
<gene>
    <name evidence="2" type="ORF">EPUL_000225</name>
</gene>
<feature type="compositionally biased region" description="Polar residues" evidence="1">
    <location>
        <begin position="24"/>
        <end position="39"/>
    </location>
</feature>
<dbReference type="STRING" id="225359.A0A2S4Q134"/>